<evidence type="ECO:0000256" key="1">
    <source>
        <dbReference type="ARBA" id="ARBA00023015"/>
    </source>
</evidence>
<gene>
    <name evidence="5" type="ORF">DFR24_1147</name>
</gene>
<dbReference type="EMBL" id="SOBT01000008">
    <property type="protein sequence ID" value="TDU31766.1"/>
    <property type="molecule type" value="Genomic_DNA"/>
</dbReference>
<dbReference type="Pfam" id="PF12833">
    <property type="entry name" value="HTH_18"/>
    <property type="match status" value="1"/>
</dbReference>
<dbReference type="InterPro" id="IPR032783">
    <property type="entry name" value="AraC_lig"/>
</dbReference>
<dbReference type="Proteomes" id="UP000295341">
    <property type="component" value="Unassembled WGS sequence"/>
</dbReference>
<evidence type="ECO:0000313" key="6">
    <source>
        <dbReference type="Proteomes" id="UP000295341"/>
    </source>
</evidence>
<dbReference type="InterPro" id="IPR009057">
    <property type="entry name" value="Homeodomain-like_sf"/>
</dbReference>
<dbReference type="GO" id="GO:0003700">
    <property type="term" value="F:DNA-binding transcription factor activity"/>
    <property type="evidence" value="ECO:0007669"/>
    <property type="project" value="InterPro"/>
</dbReference>
<evidence type="ECO:0000256" key="3">
    <source>
        <dbReference type="ARBA" id="ARBA00023163"/>
    </source>
</evidence>
<keyword evidence="3" id="KW-0804">Transcription</keyword>
<dbReference type="Gene3D" id="1.10.10.60">
    <property type="entry name" value="Homeodomain-like"/>
    <property type="match status" value="2"/>
</dbReference>
<sequence length="279" mass="30492">MTEACTDRLDALLTHFPVRAQLFRSGTLCGITDFDAPAERGQLHLVRSGTLEVIHPGSAPLKIAEPSLLLYPRPVARRFVSDVRDEAVTTCAELRFEGGASNPIASALPDVTCLPLANIDGIDRSLSLLIEEAASSNCGRREMIDRLFEVVLIQVLRHLMESCGLQGGMLGGMSHPKLRKALVAVHEQPERKWSLDALAEVAGMSRSAFANAFHDVVGSTPGDYLQAWRVRLTQAALRKGRPLKLIALEVGYGSEAALSRAFKAQCRLSPREWQQSLSR</sequence>
<dbReference type="RefSeq" id="WP_133880326.1">
    <property type="nucleotide sequence ID" value="NZ_MWIN01000012.1"/>
</dbReference>
<evidence type="ECO:0000259" key="4">
    <source>
        <dbReference type="PROSITE" id="PS01124"/>
    </source>
</evidence>
<keyword evidence="1" id="KW-0805">Transcription regulation</keyword>
<reference evidence="5 6" key="1">
    <citation type="submission" date="2019-03" db="EMBL/GenBank/DDBJ databases">
        <title>Genomic Encyclopedia of Type Strains, Phase IV (KMG-IV): sequencing the most valuable type-strain genomes for metagenomic binning, comparative biology and taxonomic classification.</title>
        <authorList>
            <person name="Goeker M."/>
        </authorList>
    </citation>
    <scope>NUCLEOTIDE SEQUENCE [LARGE SCALE GENOMIC DNA]</scope>
    <source>
        <strain evidence="5 6">DSM 26377</strain>
    </source>
</reference>
<dbReference type="PROSITE" id="PS01124">
    <property type="entry name" value="HTH_ARAC_FAMILY_2"/>
    <property type="match status" value="1"/>
</dbReference>
<protein>
    <submittedName>
        <fullName evidence="5">AraC family transcriptional regulator</fullName>
    </submittedName>
</protein>
<proteinExistence type="predicted"/>
<dbReference type="PANTHER" id="PTHR46796:SF13">
    <property type="entry name" value="HTH-TYPE TRANSCRIPTIONAL ACTIVATOR RHAS"/>
    <property type="match status" value="1"/>
</dbReference>
<dbReference type="OrthoDB" id="9783876at2"/>
<dbReference type="InterPro" id="IPR018060">
    <property type="entry name" value="HTH_AraC"/>
</dbReference>
<dbReference type="SUPFAM" id="SSF46689">
    <property type="entry name" value="Homeodomain-like"/>
    <property type="match status" value="2"/>
</dbReference>
<dbReference type="AlphaFoldDB" id="A0A4V3F692"/>
<evidence type="ECO:0000256" key="2">
    <source>
        <dbReference type="ARBA" id="ARBA00023125"/>
    </source>
</evidence>
<evidence type="ECO:0000313" key="5">
    <source>
        <dbReference type="EMBL" id="TDU31766.1"/>
    </source>
</evidence>
<keyword evidence="6" id="KW-1185">Reference proteome</keyword>
<keyword evidence="2" id="KW-0238">DNA-binding</keyword>
<dbReference type="PANTHER" id="PTHR46796">
    <property type="entry name" value="HTH-TYPE TRANSCRIPTIONAL ACTIVATOR RHAS-RELATED"/>
    <property type="match status" value="1"/>
</dbReference>
<feature type="domain" description="HTH araC/xylS-type" evidence="4">
    <location>
        <begin position="179"/>
        <end position="276"/>
    </location>
</feature>
<comment type="caution">
    <text evidence="5">The sequence shown here is derived from an EMBL/GenBank/DDBJ whole genome shotgun (WGS) entry which is preliminary data.</text>
</comment>
<dbReference type="InterPro" id="IPR050204">
    <property type="entry name" value="AraC_XylS_family_regulators"/>
</dbReference>
<name>A0A4V3F692_9GAMM</name>
<dbReference type="SMART" id="SM00342">
    <property type="entry name" value="HTH_ARAC"/>
    <property type="match status" value="1"/>
</dbReference>
<organism evidence="5 6">
    <name type="scientific">Panacagrimonas perspica</name>
    <dbReference type="NCBI Taxonomy" id="381431"/>
    <lineage>
        <taxon>Bacteria</taxon>
        <taxon>Pseudomonadati</taxon>
        <taxon>Pseudomonadota</taxon>
        <taxon>Gammaproteobacteria</taxon>
        <taxon>Nevskiales</taxon>
        <taxon>Nevskiaceae</taxon>
        <taxon>Panacagrimonas</taxon>
    </lineage>
</organism>
<dbReference type="Pfam" id="PF12852">
    <property type="entry name" value="Cupin_6"/>
    <property type="match status" value="1"/>
</dbReference>
<dbReference type="GO" id="GO:0043565">
    <property type="term" value="F:sequence-specific DNA binding"/>
    <property type="evidence" value="ECO:0007669"/>
    <property type="project" value="InterPro"/>
</dbReference>
<accession>A0A4V3F692</accession>